<comment type="similarity">
    <text evidence="1">Belongs to the 'GDSL' lipolytic enzyme family.</text>
</comment>
<accession>A0A2K2CVS2</accession>
<evidence type="ECO:0000313" key="4">
    <source>
        <dbReference type="EnsemblPlants" id="PNT66130"/>
    </source>
</evidence>
<dbReference type="OrthoDB" id="1600564at2759"/>
<dbReference type="EMBL" id="CM000882">
    <property type="protein sequence ID" value="PNT66130.1"/>
    <property type="molecule type" value="Genomic_DNA"/>
</dbReference>
<dbReference type="GO" id="GO:0016788">
    <property type="term" value="F:hydrolase activity, acting on ester bonds"/>
    <property type="evidence" value="ECO:0007669"/>
    <property type="project" value="InterPro"/>
</dbReference>
<dbReference type="PANTHER" id="PTHR22835:SF667">
    <property type="entry name" value="OS06G0129600 PROTEIN"/>
    <property type="match status" value="1"/>
</dbReference>
<dbReference type="Gramene" id="PNT66130">
    <property type="protein sequence ID" value="PNT66130"/>
    <property type="gene ID" value="BRADI_3g07536v3"/>
</dbReference>
<evidence type="ECO:0000313" key="3">
    <source>
        <dbReference type="EMBL" id="PNT66130.1"/>
    </source>
</evidence>
<dbReference type="EnsemblPlants" id="PNT66130">
    <property type="protein sequence ID" value="PNT66130"/>
    <property type="gene ID" value="BRADI_3g07536v3"/>
</dbReference>
<evidence type="ECO:0008006" key="6">
    <source>
        <dbReference type="Google" id="ProtNLM"/>
    </source>
</evidence>
<organism evidence="3">
    <name type="scientific">Brachypodium distachyon</name>
    <name type="common">Purple false brome</name>
    <name type="synonym">Trachynia distachya</name>
    <dbReference type="NCBI Taxonomy" id="15368"/>
    <lineage>
        <taxon>Eukaryota</taxon>
        <taxon>Viridiplantae</taxon>
        <taxon>Streptophyta</taxon>
        <taxon>Embryophyta</taxon>
        <taxon>Tracheophyta</taxon>
        <taxon>Spermatophyta</taxon>
        <taxon>Magnoliopsida</taxon>
        <taxon>Liliopsida</taxon>
        <taxon>Poales</taxon>
        <taxon>Poaceae</taxon>
        <taxon>BOP clade</taxon>
        <taxon>Pooideae</taxon>
        <taxon>Stipodae</taxon>
        <taxon>Brachypodieae</taxon>
        <taxon>Brachypodium</taxon>
    </lineage>
</organism>
<proteinExistence type="inferred from homology"/>
<dbReference type="InterPro" id="IPR036514">
    <property type="entry name" value="SGNH_hydro_sf"/>
</dbReference>
<name>A0A2K2CVS2_BRADI</name>
<dbReference type="AlphaFoldDB" id="A0A2K2CVS2"/>
<dbReference type="STRING" id="15368.A0A2K2CVS2"/>
<dbReference type="Gene3D" id="3.40.50.1110">
    <property type="entry name" value="SGNH hydrolase"/>
    <property type="match status" value="1"/>
</dbReference>
<keyword evidence="5" id="KW-1185">Reference proteome</keyword>
<gene>
    <name evidence="3" type="ORF">BRADI_3g07536v3</name>
</gene>
<dbReference type="InterPro" id="IPR001087">
    <property type="entry name" value="GDSL"/>
</dbReference>
<dbReference type="Proteomes" id="UP000008810">
    <property type="component" value="Chromosome 3"/>
</dbReference>
<dbReference type="InParanoid" id="A0A2K2CVS2"/>
<reference evidence="4" key="3">
    <citation type="submission" date="2018-08" db="UniProtKB">
        <authorList>
            <consortium name="EnsemblPlants"/>
        </authorList>
    </citation>
    <scope>IDENTIFICATION</scope>
    <source>
        <strain evidence="4">cv. Bd21</strain>
    </source>
</reference>
<dbReference type="PANTHER" id="PTHR22835">
    <property type="entry name" value="ZINC FINGER FYVE DOMAIN CONTAINING PROTEIN"/>
    <property type="match status" value="1"/>
</dbReference>
<reference evidence="3 4" key="1">
    <citation type="journal article" date="2010" name="Nature">
        <title>Genome sequencing and analysis of the model grass Brachypodium distachyon.</title>
        <authorList>
            <consortium name="International Brachypodium Initiative"/>
        </authorList>
    </citation>
    <scope>NUCLEOTIDE SEQUENCE [LARGE SCALE GENOMIC DNA]</scope>
    <source>
        <strain evidence="3 4">Bd21</strain>
    </source>
</reference>
<sequence length="434" mass="47022">MSFSHKANTTTVTNILNQKGRFLILVLHIKDQQGRAVFPLNNTNFMSHKLEYMLINLSNGYSNSCLLTNNRRMVRSILIRNSRPTYVDSGSLILLPAGWRATEVQCRPTMARVLVRILAAALLLFGPCQATVDGITAIYNFGDSLSDTRNFVREGAMGMMRKLPSGITINRATGRCSDGYLMIDDLAKDLGLPLLSPYLDKGADFTHGANFAVTGATALDTPTLARHGVDVLHTNSSLAVQLQWFKDLMNATTKSPQEVRAKLGGSLVLLGEIGGNDYNYTFLVNKKDVVRMTIGAVEAMGLVPEVVRSILNASNAMLEMGATRMVIPGNFRSGARRGTRARWGAAAGPAGGVRRGRVPRGAQPLRAGAQRAAAAGDPGAAGGVPGGHDRLRRLLRGVPADARGRAQAGLRRRRRRRRGLGQGVLWRGRREVQC</sequence>
<keyword evidence="2" id="KW-0325">Glycoprotein</keyword>
<protein>
    <recommendedName>
        <fullName evidence="6">GDSL esterase/lipase</fullName>
    </recommendedName>
</protein>
<reference evidence="3" key="2">
    <citation type="submission" date="2017-06" db="EMBL/GenBank/DDBJ databases">
        <title>WGS assembly of Brachypodium distachyon.</title>
        <authorList>
            <consortium name="The International Brachypodium Initiative"/>
            <person name="Lucas S."/>
            <person name="Harmon-Smith M."/>
            <person name="Lail K."/>
            <person name="Tice H."/>
            <person name="Grimwood J."/>
            <person name="Bruce D."/>
            <person name="Barry K."/>
            <person name="Shu S."/>
            <person name="Lindquist E."/>
            <person name="Wang M."/>
            <person name="Pitluck S."/>
            <person name="Vogel J.P."/>
            <person name="Garvin D.F."/>
            <person name="Mockler T.C."/>
            <person name="Schmutz J."/>
            <person name="Rokhsar D."/>
            <person name="Bevan M.W."/>
        </authorList>
    </citation>
    <scope>NUCLEOTIDE SEQUENCE</scope>
    <source>
        <strain evidence="3">Bd21</strain>
    </source>
</reference>
<evidence type="ECO:0000256" key="2">
    <source>
        <dbReference type="ARBA" id="ARBA00023180"/>
    </source>
</evidence>
<evidence type="ECO:0000256" key="1">
    <source>
        <dbReference type="ARBA" id="ARBA00008668"/>
    </source>
</evidence>
<dbReference type="Pfam" id="PF00657">
    <property type="entry name" value="Lipase_GDSL"/>
    <property type="match status" value="1"/>
</dbReference>
<evidence type="ECO:0000313" key="5">
    <source>
        <dbReference type="Proteomes" id="UP000008810"/>
    </source>
</evidence>